<feature type="compositionally biased region" description="Acidic residues" evidence="1">
    <location>
        <begin position="116"/>
        <end position="125"/>
    </location>
</feature>
<organism evidence="2">
    <name type="scientific">marine sediment metagenome</name>
    <dbReference type="NCBI Taxonomy" id="412755"/>
    <lineage>
        <taxon>unclassified sequences</taxon>
        <taxon>metagenomes</taxon>
        <taxon>ecological metagenomes</taxon>
    </lineage>
</organism>
<reference evidence="2" key="1">
    <citation type="journal article" date="2015" name="Nature">
        <title>Complex archaea that bridge the gap between prokaryotes and eukaryotes.</title>
        <authorList>
            <person name="Spang A."/>
            <person name="Saw J.H."/>
            <person name="Jorgensen S.L."/>
            <person name="Zaremba-Niedzwiedzka K."/>
            <person name="Martijn J."/>
            <person name="Lind A.E."/>
            <person name="van Eijk R."/>
            <person name="Schleper C."/>
            <person name="Guy L."/>
            <person name="Ettema T.J."/>
        </authorList>
    </citation>
    <scope>NUCLEOTIDE SEQUENCE</scope>
</reference>
<proteinExistence type="predicted"/>
<evidence type="ECO:0000313" key="2">
    <source>
        <dbReference type="EMBL" id="KKN54265.1"/>
    </source>
</evidence>
<sequence>MNITQTKTKATAVAMLVALGLGAVGSTAVLAKESADSQDKAEVQAFLNESASIMDAIKAAESDTGGKAMSAEFDNEDSQTGSYEVEVAMTDGTTKTVAVGFDNGTASVVAMQSDDLGSDAEGNEDAGEKGETDNN</sequence>
<accession>A0A0F9RCM3</accession>
<dbReference type="EMBL" id="LAZR01000935">
    <property type="protein sequence ID" value="KKN54265.1"/>
    <property type="molecule type" value="Genomic_DNA"/>
</dbReference>
<evidence type="ECO:0008006" key="3">
    <source>
        <dbReference type="Google" id="ProtNLM"/>
    </source>
</evidence>
<gene>
    <name evidence="2" type="ORF">LCGC14_0594030</name>
</gene>
<protein>
    <recommendedName>
        <fullName evidence="3">PepSY domain-containing protein</fullName>
    </recommendedName>
</protein>
<dbReference type="Gene3D" id="3.10.450.40">
    <property type="match status" value="1"/>
</dbReference>
<name>A0A0F9RCM3_9ZZZZ</name>
<dbReference type="AlphaFoldDB" id="A0A0F9RCM3"/>
<feature type="region of interest" description="Disordered" evidence="1">
    <location>
        <begin position="110"/>
        <end position="135"/>
    </location>
</feature>
<evidence type="ECO:0000256" key="1">
    <source>
        <dbReference type="SAM" id="MobiDB-lite"/>
    </source>
</evidence>
<comment type="caution">
    <text evidence="2">The sequence shown here is derived from an EMBL/GenBank/DDBJ whole genome shotgun (WGS) entry which is preliminary data.</text>
</comment>
<feature type="compositionally biased region" description="Basic and acidic residues" evidence="1">
    <location>
        <begin position="126"/>
        <end position="135"/>
    </location>
</feature>